<feature type="region of interest" description="Disordered" evidence="7">
    <location>
        <begin position="46"/>
        <end position="152"/>
    </location>
</feature>
<dbReference type="GO" id="GO:0005737">
    <property type="term" value="C:cytoplasm"/>
    <property type="evidence" value="ECO:0007669"/>
    <property type="project" value="TreeGrafter"/>
</dbReference>
<feature type="compositionally biased region" description="Polar residues" evidence="7">
    <location>
        <begin position="112"/>
        <end position="124"/>
    </location>
</feature>
<evidence type="ECO:0000256" key="6">
    <source>
        <dbReference type="RuleBase" id="RU363090"/>
    </source>
</evidence>
<evidence type="ECO:0000313" key="11">
    <source>
        <dbReference type="Proteomes" id="UP000663832"/>
    </source>
</evidence>
<dbReference type="InterPro" id="IPR005522">
    <property type="entry name" value="IPK"/>
</dbReference>
<evidence type="ECO:0000256" key="2">
    <source>
        <dbReference type="ARBA" id="ARBA00022679"/>
    </source>
</evidence>
<keyword evidence="4 6" id="KW-0418">Kinase</keyword>
<keyword evidence="5" id="KW-0067">ATP-binding</keyword>
<dbReference type="Gene3D" id="3.30.470.160">
    <property type="entry name" value="Inositol polyphosphate kinase"/>
    <property type="match status" value="1"/>
</dbReference>
<dbReference type="GO" id="GO:0005524">
    <property type="term" value="F:ATP binding"/>
    <property type="evidence" value="ECO:0007669"/>
    <property type="project" value="UniProtKB-KW"/>
</dbReference>
<dbReference type="PANTHER" id="PTHR12400">
    <property type="entry name" value="INOSITOL POLYPHOSPHATE KINASE"/>
    <property type="match status" value="1"/>
</dbReference>
<evidence type="ECO:0000256" key="4">
    <source>
        <dbReference type="ARBA" id="ARBA00022777"/>
    </source>
</evidence>
<reference evidence="8" key="1">
    <citation type="submission" date="2021-02" db="EMBL/GenBank/DDBJ databases">
        <authorList>
            <person name="Nowell W R."/>
        </authorList>
    </citation>
    <scope>NUCLEOTIDE SEQUENCE</scope>
</reference>
<dbReference type="FunFam" id="3.30.470.160:FF:000001">
    <property type="entry name" value="Kinase"/>
    <property type="match status" value="1"/>
</dbReference>
<evidence type="ECO:0000256" key="5">
    <source>
        <dbReference type="ARBA" id="ARBA00022840"/>
    </source>
</evidence>
<dbReference type="GO" id="GO:0032958">
    <property type="term" value="P:inositol phosphate biosynthetic process"/>
    <property type="evidence" value="ECO:0007669"/>
    <property type="project" value="InterPro"/>
</dbReference>
<evidence type="ECO:0000256" key="1">
    <source>
        <dbReference type="ARBA" id="ARBA00007374"/>
    </source>
</evidence>
<feature type="compositionally biased region" description="Polar residues" evidence="7">
    <location>
        <begin position="46"/>
        <end position="77"/>
    </location>
</feature>
<dbReference type="GO" id="GO:0005634">
    <property type="term" value="C:nucleus"/>
    <property type="evidence" value="ECO:0007669"/>
    <property type="project" value="TreeGrafter"/>
</dbReference>
<evidence type="ECO:0000313" key="8">
    <source>
        <dbReference type="EMBL" id="CAF0771452.1"/>
    </source>
</evidence>
<evidence type="ECO:0000256" key="7">
    <source>
        <dbReference type="SAM" id="MobiDB-lite"/>
    </source>
</evidence>
<sequence>MYSSDDNNSNSVRNALFDAAVQLSVPTVTSTASAATKMRVNSATDRITLTSRARSPPNSLRFSLSSGVNSTRQQSAFKNPKTLRDVATQSSPIPTKHDQLHISPENSKLILDNNNNPTTSSISETSKEYLSVPVQSNQRRSPSSSPTRSNKSLKNTLLGLWQGLNNDELRSAASSPVDPKYFEERVRISTPRWKAFSKVVTSVLTFTRTKKGRYEWIQLVGHPGTFKEGFHDGYVLKELCKHERYCCEVLQTDILKSFVPKYNGTVTDDEGKSYIEMEDLLASFHEPCIMDCKIGVRTYLEEDLAKSESDPVPRADLYEKMIAIDPTAPTEKENEEKKILKPRYMIWRETLSSSQELGFRIEGIKKSRGLMSKDFQRIKDRNDVRQQLTDFIANSLSRATRYQKRLIDLRSTCLRSKFFQTHELIGSSLLFVHDNTRASLWMIDFGKTRKLPNDFQITHSKPWIRGTHEDGYLIGLDNLIMILQDIIDELKSSLVSN</sequence>
<gene>
    <name evidence="9" type="ORF">BJG266_LOCUS24610</name>
    <name evidence="8" type="ORF">QVE165_LOCUS2633</name>
    <name evidence="10" type="ORF">QVE165_LOCUS27007</name>
</gene>
<keyword evidence="3" id="KW-0547">Nucleotide-binding</keyword>
<comment type="similarity">
    <text evidence="1 6">Belongs to the inositol phosphokinase (IPK) family.</text>
</comment>
<dbReference type="OrthoDB" id="338650at2759"/>
<dbReference type="EMBL" id="CAJNOM010000203">
    <property type="protein sequence ID" value="CAF1222995.1"/>
    <property type="molecule type" value="Genomic_DNA"/>
</dbReference>
<comment type="caution">
    <text evidence="8">The sequence shown here is derived from an EMBL/GenBank/DDBJ whole genome shotgun (WGS) entry which is preliminary data.</text>
</comment>
<dbReference type="SUPFAM" id="SSF56104">
    <property type="entry name" value="SAICAR synthase-like"/>
    <property type="match status" value="1"/>
</dbReference>
<keyword evidence="11" id="KW-1185">Reference proteome</keyword>
<dbReference type="EMBL" id="CAJNOM010000008">
    <property type="protein sequence ID" value="CAF0771452.1"/>
    <property type="molecule type" value="Genomic_DNA"/>
</dbReference>
<keyword evidence="2 6" id="KW-0808">Transferase</keyword>
<proteinExistence type="inferred from homology"/>
<accession>A0A813QQ36</accession>
<evidence type="ECO:0000313" key="9">
    <source>
        <dbReference type="EMBL" id="CAF1160524.1"/>
    </source>
</evidence>
<dbReference type="EC" id="2.7.-.-" evidence="6"/>
<protein>
    <recommendedName>
        <fullName evidence="6">Kinase</fullName>
        <ecNumber evidence="6">2.7.-.-</ecNumber>
    </recommendedName>
</protein>
<evidence type="ECO:0000256" key="3">
    <source>
        <dbReference type="ARBA" id="ARBA00022741"/>
    </source>
</evidence>
<dbReference type="GO" id="GO:0000828">
    <property type="term" value="F:inositol hexakisphosphate kinase activity"/>
    <property type="evidence" value="ECO:0007669"/>
    <property type="project" value="TreeGrafter"/>
</dbReference>
<dbReference type="PANTHER" id="PTHR12400:SF97">
    <property type="entry name" value="KINASE"/>
    <property type="match status" value="1"/>
</dbReference>
<dbReference type="Proteomes" id="UP000663832">
    <property type="component" value="Unassembled WGS sequence"/>
</dbReference>
<dbReference type="AlphaFoldDB" id="A0A813QQ36"/>
<dbReference type="Pfam" id="PF03770">
    <property type="entry name" value="IPK"/>
    <property type="match status" value="1"/>
</dbReference>
<name>A0A813QQ36_9BILA</name>
<dbReference type="InterPro" id="IPR038286">
    <property type="entry name" value="IPK_sf"/>
</dbReference>
<feature type="compositionally biased region" description="Low complexity" evidence="7">
    <location>
        <begin position="135"/>
        <end position="152"/>
    </location>
</feature>
<dbReference type="GO" id="GO:0046854">
    <property type="term" value="P:phosphatidylinositol phosphate biosynthetic process"/>
    <property type="evidence" value="ECO:0007669"/>
    <property type="project" value="TreeGrafter"/>
</dbReference>
<evidence type="ECO:0000313" key="10">
    <source>
        <dbReference type="EMBL" id="CAF1222995.1"/>
    </source>
</evidence>
<dbReference type="Proteomes" id="UP000663877">
    <property type="component" value="Unassembled WGS sequence"/>
</dbReference>
<organism evidence="8 11">
    <name type="scientific">Adineta steineri</name>
    <dbReference type="NCBI Taxonomy" id="433720"/>
    <lineage>
        <taxon>Eukaryota</taxon>
        <taxon>Metazoa</taxon>
        <taxon>Spiralia</taxon>
        <taxon>Gnathifera</taxon>
        <taxon>Rotifera</taxon>
        <taxon>Eurotatoria</taxon>
        <taxon>Bdelloidea</taxon>
        <taxon>Adinetida</taxon>
        <taxon>Adinetidae</taxon>
        <taxon>Adineta</taxon>
    </lineage>
</organism>
<dbReference type="EMBL" id="CAJNOI010000178">
    <property type="protein sequence ID" value="CAF1160524.1"/>
    <property type="molecule type" value="Genomic_DNA"/>
</dbReference>